<sequence>MSLGTPTYFRFLDLPLEIRLRIYEYALTQLERIPACQCANTIKDRPFLGNCEAVPDLRHFILDIPYALRANRQTYMESKAVALSKEGSTPYMLVGGTKCLTTFLKYLPAQHPSHIKVTMRTTVQSSWLQDKPETLHVLNACNSLIGTLGIESAKSYIVTTTAVRRRPAALTDALALIEVDLGLTMGYKPCGWLGL</sequence>
<name>W2SCE0_CYPE1</name>
<dbReference type="VEuPathDB" id="FungiDB:HMPREF1541_00555"/>
<accession>W2SCE0</accession>
<dbReference type="RefSeq" id="XP_008711083.1">
    <property type="nucleotide sequence ID" value="XM_008712861.1"/>
</dbReference>
<reference evidence="1 2" key="1">
    <citation type="submission" date="2013-03" db="EMBL/GenBank/DDBJ databases">
        <title>The Genome Sequence of Phialophora europaea CBS 101466.</title>
        <authorList>
            <consortium name="The Broad Institute Genomics Platform"/>
            <person name="Cuomo C."/>
            <person name="de Hoog S."/>
            <person name="Gorbushina A."/>
            <person name="Walker B."/>
            <person name="Young S.K."/>
            <person name="Zeng Q."/>
            <person name="Gargeya S."/>
            <person name="Fitzgerald M."/>
            <person name="Haas B."/>
            <person name="Abouelleil A."/>
            <person name="Allen A.W."/>
            <person name="Alvarado L."/>
            <person name="Arachchi H.M."/>
            <person name="Berlin A.M."/>
            <person name="Chapman S.B."/>
            <person name="Gainer-Dewar J."/>
            <person name="Goldberg J."/>
            <person name="Griggs A."/>
            <person name="Gujja S."/>
            <person name="Hansen M."/>
            <person name="Howarth C."/>
            <person name="Imamovic A."/>
            <person name="Ireland A."/>
            <person name="Larimer J."/>
            <person name="McCowan C."/>
            <person name="Murphy C."/>
            <person name="Pearson M."/>
            <person name="Poon T.W."/>
            <person name="Priest M."/>
            <person name="Roberts A."/>
            <person name="Saif S."/>
            <person name="Shea T."/>
            <person name="Sisk P."/>
            <person name="Sykes S."/>
            <person name="Wortman J."/>
            <person name="Nusbaum C."/>
            <person name="Birren B."/>
        </authorList>
    </citation>
    <scope>NUCLEOTIDE SEQUENCE [LARGE SCALE GENOMIC DNA]</scope>
    <source>
        <strain evidence="1 2">CBS 101466</strain>
    </source>
</reference>
<evidence type="ECO:0000313" key="2">
    <source>
        <dbReference type="Proteomes" id="UP000030752"/>
    </source>
</evidence>
<evidence type="ECO:0000313" key="1">
    <source>
        <dbReference type="EMBL" id="ETN46371.1"/>
    </source>
</evidence>
<dbReference type="HOGENOM" id="CLU_1396254_0_0_1"/>
<dbReference type="Proteomes" id="UP000030752">
    <property type="component" value="Unassembled WGS sequence"/>
</dbReference>
<evidence type="ECO:0008006" key="3">
    <source>
        <dbReference type="Google" id="ProtNLM"/>
    </source>
</evidence>
<dbReference type="InParanoid" id="W2SCE0"/>
<organism evidence="1 2">
    <name type="scientific">Cyphellophora europaea (strain CBS 101466)</name>
    <name type="common">Phialophora europaea</name>
    <dbReference type="NCBI Taxonomy" id="1220924"/>
    <lineage>
        <taxon>Eukaryota</taxon>
        <taxon>Fungi</taxon>
        <taxon>Dikarya</taxon>
        <taxon>Ascomycota</taxon>
        <taxon>Pezizomycotina</taxon>
        <taxon>Eurotiomycetes</taxon>
        <taxon>Chaetothyriomycetidae</taxon>
        <taxon>Chaetothyriales</taxon>
        <taxon>Cyphellophoraceae</taxon>
        <taxon>Cyphellophora</taxon>
    </lineage>
</organism>
<protein>
    <recommendedName>
        <fullName evidence="3">F-box domain-containing protein</fullName>
    </recommendedName>
</protein>
<dbReference type="EMBL" id="KB822711">
    <property type="protein sequence ID" value="ETN46371.1"/>
    <property type="molecule type" value="Genomic_DNA"/>
</dbReference>
<dbReference type="AlphaFoldDB" id="W2SCE0"/>
<keyword evidence="2" id="KW-1185">Reference proteome</keyword>
<dbReference type="OrthoDB" id="62952at2759"/>
<dbReference type="GeneID" id="19967894"/>
<gene>
    <name evidence="1" type="ORF">HMPREF1541_00555</name>
</gene>
<proteinExistence type="predicted"/>